<keyword evidence="2 4" id="KW-0221">Differentiation</keyword>
<dbReference type="Pfam" id="PF07899">
    <property type="entry name" value="Frigida"/>
    <property type="match status" value="1"/>
</dbReference>
<dbReference type="GO" id="GO:0030154">
    <property type="term" value="P:cell differentiation"/>
    <property type="evidence" value="ECO:0007669"/>
    <property type="project" value="UniProtKB-KW"/>
</dbReference>
<dbReference type="AlphaFoldDB" id="A0AAP0JZL2"/>
<reference evidence="7 8" key="1">
    <citation type="submission" date="2024-01" db="EMBL/GenBank/DDBJ databases">
        <title>Genome assemblies of Stephania.</title>
        <authorList>
            <person name="Yang L."/>
        </authorList>
    </citation>
    <scope>NUCLEOTIDE SEQUENCE [LARGE SCALE GENOMIC DNA]</scope>
    <source>
        <strain evidence="7">YNDBR</strain>
        <tissue evidence="7">Leaf</tissue>
    </source>
</reference>
<dbReference type="PANTHER" id="PTHR31791">
    <property type="entry name" value="FRIGIDA-LIKE PROTEIN 3-RELATED"/>
    <property type="match status" value="1"/>
</dbReference>
<dbReference type="InterPro" id="IPR012474">
    <property type="entry name" value="Frigida"/>
</dbReference>
<evidence type="ECO:0000256" key="3">
    <source>
        <dbReference type="ARBA" id="ARBA00023089"/>
    </source>
</evidence>
<evidence type="ECO:0000256" key="4">
    <source>
        <dbReference type="RuleBase" id="RU364012"/>
    </source>
</evidence>
<evidence type="ECO:0000313" key="7">
    <source>
        <dbReference type="EMBL" id="KAK9142458.1"/>
    </source>
</evidence>
<keyword evidence="8" id="KW-1185">Reference proteome</keyword>
<keyword evidence="5" id="KW-0175">Coiled coil</keyword>
<feature type="coiled-coil region" evidence="5">
    <location>
        <begin position="51"/>
        <end position="78"/>
    </location>
</feature>
<evidence type="ECO:0000256" key="6">
    <source>
        <dbReference type="SAM" id="MobiDB-lite"/>
    </source>
</evidence>
<comment type="similarity">
    <text evidence="1 4">Belongs to the Frigida family.</text>
</comment>
<keyword evidence="3 4" id="KW-0287">Flowering</keyword>
<gene>
    <name evidence="7" type="ORF">Syun_011858</name>
</gene>
<evidence type="ECO:0000256" key="1">
    <source>
        <dbReference type="ARBA" id="ARBA00008956"/>
    </source>
</evidence>
<evidence type="ECO:0000313" key="8">
    <source>
        <dbReference type="Proteomes" id="UP001420932"/>
    </source>
</evidence>
<dbReference type="PANTHER" id="PTHR31791:SF10">
    <property type="entry name" value="FRIGIDA-LIKE PROTEIN"/>
    <property type="match status" value="1"/>
</dbReference>
<evidence type="ECO:0000256" key="5">
    <source>
        <dbReference type="SAM" id="Coils"/>
    </source>
</evidence>
<feature type="region of interest" description="Disordered" evidence="6">
    <location>
        <begin position="385"/>
        <end position="409"/>
    </location>
</feature>
<name>A0AAP0JZL2_9MAGN</name>
<keyword evidence="4" id="KW-0217">Developmental protein</keyword>
<comment type="caution">
    <text evidence="7">The sequence shown here is derived from an EMBL/GenBank/DDBJ whole genome shotgun (WGS) entry which is preliminary data.</text>
</comment>
<dbReference type="EMBL" id="JBBNAF010000005">
    <property type="protein sequence ID" value="KAK9142458.1"/>
    <property type="molecule type" value="Genomic_DNA"/>
</dbReference>
<accession>A0AAP0JZL2</accession>
<dbReference type="GO" id="GO:0009908">
    <property type="term" value="P:flower development"/>
    <property type="evidence" value="ECO:0007669"/>
    <property type="project" value="UniProtKB-KW"/>
</dbReference>
<proteinExistence type="inferred from homology"/>
<dbReference type="Proteomes" id="UP001420932">
    <property type="component" value="Unassembled WGS sequence"/>
</dbReference>
<organism evidence="7 8">
    <name type="scientific">Stephania yunnanensis</name>
    <dbReference type="NCBI Taxonomy" id="152371"/>
    <lineage>
        <taxon>Eukaryota</taxon>
        <taxon>Viridiplantae</taxon>
        <taxon>Streptophyta</taxon>
        <taxon>Embryophyta</taxon>
        <taxon>Tracheophyta</taxon>
        <taxon>Spermatophyta</taxon>
        <taxon>Magnoliopsida</taxon>
        <taxon>Ranunculales</taxon>
        <taxon>Menispermaceae</taxon>
        <taxon>Menispermoideae</taxon>
        <taxon>Cissampelideae</taxon>
        <taxon>Stephania</taxon>
    </lineage>
</organism>
<evidence type="ECO:0000256" key="2">
    <source>
        <dbReference type="ARBA" id="ARBA00022782"/>
    </source>
</evidence>
<sequence length="525" mass="57589">MEAEAMIDKARIENLFSEFEARKSLLATCTELWNNLSQQFSSSEQSLLHKSNDIDSKLEKLESEKKKTLEDLDRRETTISERESSFIARTVEQKQSALLEFEKPTSGTLELSEELRLHCKKMDSEGLLRFMLANRKDSAAVRAEVSEALVEAVDAPRLVLDVVEGFVERRGVKEGISDRRWACATLIQRLVPGFELDGRVPVVARSVGERAGAVAEAWKAKMDGGEGGEAGASEGSMFLQMVVFFGLQAKFDVEFLKKLVLEFSSRREIPKIAAKLGFGEKMGDIIDELVKSGKEVEAVYFAYESGLTERFPPVSLLKSYLKNSRKHGNALLKNKNYSTAATEQANAAELNSLRALVRCLEVHKLESEFSFDSLKRRLTLLEKAKAEKKKSMAATKPQNKRPRGDGGGGAVAFHAAKAGRVPNAYSSFGGRNPPVHQNPPTRYSGRYTYPSSTVYDSPVSASYVATYGGTHSQNPAVLSQQYGYVSGDAAGGVRAGGSYGAQSSYGAYDYSASAPAQSTYPPYPQ</sequence>
<protein>
    <recommendedName>
        <fullName evidence="4">FRIGIDA-like protein</fullName>
    </recommendedName>
</protein>